<reference evidence="3" key="1">
    <citation type="submission" date="2016-10" db="EMBL/GenBank/DDBJ databases">
        <authorList>
            <person name="Varghese N."/>
            <person name="Submissions S."/>
        </authorList>
    </citation>
    <scope>NUCLEOTIDE SEQUENCE [LARGE SCALE GENOMIC DNA]</scope>
    <source>
        <strain evidence="3">DSM 44498</strain>
    </source>
</reference>
<evidence type="ECO:0000256" key="1">
    <source>
        <dbReference type="SAM" id="Phobius"/>
    </source>
</evidence>
<feature type="transmembrane region" description="Helical" evidence="1">
    <location>
        <begin position="20"/>
        <end position="43"/>
    </location>
</feature>
<evidence type="ECO:0000313" key="3">
    <source>
        <dbReference type="Proteomes" id="UP000183561"/>
    </source>
</evidence>
<dbReference type="AlphaFoldDB" id="A0A1H4LK46"/>
<dbReference type="EMBL" id="FNSV01000005">
    <property type="protein sequence ID" value="SEB70635.1"/>
    <property type="molecule type" value="Genomic_DNA"/>
</dbReference>
<organism evidence="2 3">
    <name type="scientific">Rhodococcus koreensis</name>
    <dbReference type="NCBI Taxonomy" id="99653"/>
    <lineage>
        <taxon>Bacteria</taxon>
        <taxon>Bacillati</taxon>
        <taxon>Actinomycetota</taxon>
        <taxon>Actinomycetes</taxon>
        <taxon>Mycobacteriales</taxon>
        <taxon>Nocardiaceae</taxon>
        <taxon>Rhodococcus</taxon>
    </lineage>
</organism>
<keyword evidence="1" id="KW-0472">Membrane</keyword>
<proteinExistence type="predicted"/>
<keyword evidence="3" id="KW-1185">Reference proteome</keyword>
<sequence length="137" mass="13433">MCGAGAGYPPTMSSTSAARVLPRVLGVLTAAYSAAIIVSLKLLAKPCKLTRADGGVPPEVATVVRAVGVRDVASGLALAAAPSGAALRVAVAVRVVSDFGDAVVFGIELPDAAAKAKVAGFAAGWGALCAYSGRHTG</sequence>
<protein>
    <submittedName>
        <fullName evidence="2">Uncharacterized protein</fullName>
    </submittedName>
</protein>
<accession>A0A1H4LK46</accession>
<gene>
    <name evidence="2" type="ORF">SAMN04490239_1311</name>
</gene>
<dbReference type="Proteomes" id="UP000183561">
    <property type="component" value="Unassembled WGS sequence"/>
</dbReference>
<keyword evidence="1" id="KW-0812">Transmembrane</keyword>
<evidence type="ECO:0000313" key="2">
    <source>
        <dbReference type="EMBL" id="SEB70635.1"/>
    </source>
</evidence>
<keyword evidence="1" id="KW-1133">Transmembrane helix</keyword>
<name>A0A1H4LK46_9NOCA</name>